<keyword evidence="2" id="KW-1185">Reference proteome</keyword>
<dbReference type="GeneID" id="36622872"/>
<protein>
    <submittedName>
        <fullName evidence="1">Uncharacterized protein</fullName>
    </submittedName>
</protein>
<dbReference type="Pfam" id="PF23397">
    <property type="entry name" value="DUF7104"/>
    <property type="match status" value="2"/>
</dbReference>
<dbReference type="EMBL" id="KZ679696">
    <property type="protein sequence ID" value="PTB48867.1"/>
    <property type="molecule type" value="Genomic_DNA"/>
</dbReference>
<name>A0A2T3ZVN2_TRIHA</name>
<sequence>MLWVCARCIQSLEVQPSISVLSIAISRERIDEEVVLSLLNHMHPETRIRYIQRLLRRQEREYNVMPLILAKYGDQITVEEMVVKLTLSSATGMEILPLLLDQRRGQIAITEDMMKRAAGNVVQGTELTAFLLNYQGDQIMITEGIILVAMCNERQGESIIQLLCQHQSGKITVTTNILEAASMKEKGIKFLELLLPHRGGQPAVTITTYMLHGGALNHDRARETISFIFQKLGNSIDFLDDTMINAIKYFTHCQGFVEYFIHEGGSHILITDEIMEAVLDAESPGYEHRIACIDVFFKHGQKLRFTGKAMATIREFRDNQINEQTTQILERSRDHLE</sequence>
<reference evidence="1 2" key="1">
    <citation type="submission" date="2016-07" db="EMBL/GenBank/DDBJ databases">
        <title>Multiple horizontal gene transfer events from other fungi enriched the ability of initially mycotrophic Trichoderma (Ascomycota) to feed on dead plant biomass.</title>
        <authorList>
            <consortium name="DOE Joint Genome Institute"/>
            <person name="Aerts A."/>
            <person name="Atanasova L."/>
            <person name="Chenthamara K."/>
            <person name="Zhang J."/>
            <person name="Grujic M."/>
            <person name="Henrissat B."/>
            <person name="Kuo A."/>
            <person name="Salamov A."/>
            <person name="Lipzen A."/>
            <person name="Labutti K."/>
            <person name="Barry K."/>
            <person name="Miao Y."/>
            <person name="Rahimi M.J."/>
            <person name="Shen Q."/>
            <person name="Grigoriev I.V."/>
            <person name="Kubicek C.P."/>
            <person name="Druzhinina I.S."/>
        </authorList>
    </citation>
    <scope>NUCLEOTIDE SEQUENCE [LARGE SCALE GENOMIC DNA]</scope>
    <source>
        <strain evidence="1 2">CBS 226.95</strain>
    </source>
</reference>
<evidence type="ECO:0000313" key="1">
    <source>
        <dbReference type="EMBL" id="PTB48867.1"/>
    </source>
</evidence>
<dbReference type="Gene3D" id="1.20.5.340">
    <property type="match status" value="1"/>
</dbReference>
<dbReference type="AlphaFoldDB" id="A0A2T3ZVN2"/>
<proteinExistence type="predicted"/>
<organism evidence="1 2">
    <name type="scientific">Trichoderma harzianum CBS 226.95</name>
    <dbReference type="NCBI Taxonomy" id="983964"/>
    <lineage>
        <taxon>Eukaryota</taxon>
        <taxon>Fungi</taxon>
        <taxon>Dikarya</taxon>
        <taxon>Ascomycota</taxon>
        <taxon>Pezizomycotina</taxon>
        <taxon>Sordariomycetes</taxon>
        <taxon>Hypocreomycetidae</taxon>
        <taxon>Hypocreales</taxon>
        <taxon>Hypocreaceae</taxon>
        <taxon>Trichoderma</taxon>
    </lineage>
</organism>
<dbReference type="InterPro" id="IPR055530">
    <property type="entry name" value="DUF7104"/>
</dbReference>
<evidence type="ECO:0000313" key="2">
    <source>
        <dbReference type="Proteomes" id="UP000241690"/>
    </source>
</evidence>
<dbReference type="RefSeq" id="XP_024768544.1">
    <property type="nucleotide sequence ID" value="XM_024914307.1"/>
</dbReference>
<accession>A0A2T3ZVN2</accession>
<gene>
    <name evidence="1" type="ORF">M431DRAFT_321885</name>
</gene>
<dbReference type="Proteomes" id="UP000241690">
    <property type="component" value="Unassembled WGS sequence"/>
</dbReference>